<dbReference type="PANTHER" id="PTHR10291:SF0">
    <property type="entry name" value="DEHYDRODOLICHYL DIPHOSPHATE SYNTHASE 2"/>
    <property type="match status" value="1"/>
</dbReference>
<feature type="binding site" evidence="2">
    <location>
        <position position="17"/>
    </location>
    <ligand>
        <name>Mg(2+)</name>
        <dbReference type="ChEBI" id="CHEBI:18420"/>
    </ligand>
</feature>
<comment type="similarity">
    <text evidence="2">Belongs to the UPP synthase family.</text>
</comment>
<comment type="function">
    <text evidence="2">Catalyzes the condensation of isopentenyl diphosphate (IPP) with allylic pyrophosphates generating different type of terpenoids.</text>
</comment>
<keyword evidence="1 2" id="KW-0808">Transferase</keyword>
<comment type="caution">
    <text evidence="3">The sequence shown here is derived from an EMBL/GenBank/DDBJ whole genome shotgun (WGS) entry which is preliminary data.</text>
</comment>
<feature type="binding site" evidence="2">
    <location>
        <begin position="194"/>
        <end position="196"/>
    </location>
    <ligand>
        <name>substrate</name>
    </ligand>
</feature>
<keyword evidence="4" id="KW-1185">Reference proteome</keyword>
<name>A0ABS0LMV4_9LACT</name>
<feature type="binding site" evidence="2">
    <location>
        <position position="188"/>
    </location>
    <ligand>
        <name>substrate</name>
    </ligand>
</feature>
<dbReference type="InterPro" id="IPR001441">
    <property type="entry name" value="UPP_synth-like"/>
</dbReference>
<feature type="binding site" evidence="2">
    <location>
        <position position="207"/>
    </location>
    <ligand>
        <name>Mg(2+)</name>
        <dbReference type="ChEBI" id="CHEBI:18420"/>
    </ligand>
</feature>
<evidence type="ECO:0000256" key="2">
    <source>
        <dbReference type="HAMAP-Rule" id="MF_01139"/>
    </source>
</evidence>
<organism evidence="3 4">
    <name type="scientific">Facklamia lactis</name>
    <dbReference type="NCBI Taxonomy" id="2749967"/>
    <lineage>
        <taxon>Bacteria</taxon>
        <taxon>Bacillati</taxon>
        <taxon>Bacillota</taxon>
        <taxon>Bacilli</taxon>
        <taxon>Lactobacillales</taxon>
        <taxon>Aerococcaceae</taxon>
        <taxon>Facklamia</taxon>
    </lineage>
</organism>
<proteinExistence type="inferred from homology"/>
<gene>
    <name evidence="3" type="ORF">HZY91_00120</name>
</gene>
<feature type="active site" evidence="2">
    <location>
        <position position="17"/>
    </location>
</feature>
<sequence length="240" mass="27740">MNHDLEKIPKHVAIIMDGNGRWAKKRMMPRVFGHRKGVETLKEIVIRANELGIKILTVYAFSTENWSRPEDEVNFLLNLPKDFFDSFLPQLNKNNVKVDYIGDANRLPEETQAIMQEGLAQTSKNTGMILNIALNYGSRQEITQAVQLIATKVAQGELMPNAIDEELIDAHLMTHFLGEYSAPDLMIRTSGELRLSNFLLWQLAYSEFYFTDILWPDFKPEQFDEAIIEYSKRKRRFGKV</sequence>
<dbReference type="Pfam" id="PF01255">
    <property type="entry name" value="Prenyltransf"/>
    <property type="match status" value="1"/>
</dbReference>
<protein>
    <recommendedName>
        <fullName evidence="2">Isoprenyl transferase</fullName>
        <ecNumber evidence="2">2.5.1.-</ecNumber>
    </recommendedName>
</protein>
<comment type="subunit">
    <text evidence="2">Homodimer.</text>
</comment>
<feature type="binding site" evidence="2">
    <location>
        <position position="68"/>
    </location>
    <ligand>
        <name>substrate</name>
    </ligand>
</feature>
<feature type="binding site" evidence="2">
    <location>
        <position position="22"/>
    </location>
    <ligand>
        <name>substrate</name>
    </ligand>
</feature>
<dbReference type="InterPro" id="IPR018520">
    <property type="entry name" value="UPP_synth-like_CS"/>
</dbReference>
<feature type="binding site" evidence="2">
    <location>
        <position position="66"/>
    </location>
    <ligand>
        <name>substrate</name>
    </ligand>
</feature>
<evidence type="ECO:0000256" key="1">
    <source>
        <dbReference type="ARBA" id="ARBA00022679"/>
    </source>
</evidence>
<dbReference type="SUPFAM" id="SSF64005">
    <property type="entry name" value="Undecaprenyl diphosphate synthase"/>
    <property type="match status" value="1"/>
</dbReference>
<accession>A0ABS0LMV4</accession>
<dbReference type="HAMAP" id="MF_01139">
    <property type="entry name" value="ISPT"/>
    <property type="match status" value="1"/>
</dbReference>
<dbReference type="Proteomes" id="UP000721415">
    <property type="component" value="Unassembled WGS sequence"/>
</dbReference>
<keyword evidence="2" id="KW-0479">Metal-binding</keyword>
<dbReference type="EC" id="2.5.1.-" evidence="2"/>
<reference evidence="3 4" key="1">
    <citation type="submission" date="2020-07" db="EMBL/GenBank/DDBJ databases">
        <title>Facklamia lactis sp. nov., isolated from raw milk.</title>
        <authorList>
            <person name="Doll E.V."/>
            <person name="Huptas C."/>
            <person name="Staib L."/>
            <person name="Wenning M."/>
            <person name="Scherer S."/>
        </authorList>
    </citation>
    <scope>NUCLEOTIDE SEQUENCE [LARGE SCALE GENOMIC DNA]</scope>
    <source>
        <strain evidence="3 4">DSM 111018</strain>
    </source>
</reference>
<feature type="binding site" evidence="2">
    <location>
        <begin position="62"/>
        <end position="64"/>
    </location>
    <ligand>
        <name>substrate</name>
    </ligand>
</feature>
<dbReference type="EMBL" id="JACBXQ010000001">
    <property type="protein sequence ID" value="MBG9985292.1"/>
    <property type="molecule type" value="Genomic_DNA"/>
</dbReference>
<dbReference type="RefSeq" id="WP_197113234.1">
    <property type="nucleotide sequence ID" value="NZ_JACBXQ010000001.1"/>
</dbReference>
<dbReference type="Gene3D" id="3.40.1180.10">
    <property type="entry name" value="Decaprenyl diphosphate synthase-like"/>
    <property type="match status" value="1"/>
</dbReference>
<dbReference type="PROSITE" id="PS01066">
    <property type="entry name" value="UPP_SYNTHASE"/>
    <property type="match status" value="1"/>
</dbReference>
<dbReference type="CDD" id="cd00475">
    <property type="entry name" value="Cis_IPPS"/>
    <property type="match status" value="1"/>
</dbReference>
<feature type="binding site" evidence="2">
    <location>
        <begin position="18"/>
        <end position="21"/>
    </location>
    <ligand>
        <name>substrate</name>
    </ligand>
</feature>
<comment type="cofactor">
    <cofactor evidence="2">
        <name>Mg(2+)</name>
        <dbReference type="ChEBI" id="CHEBI:18420"/>
    </cofactor>
    <text evidence="2">Binds 2 magnesium ions per subunit.</text>
</comment>
<feature type="binding site" evidence="2">
    <location>
        <position position="34"/>
    </location>
    <ligand>
        <name>substrate</name>
    </ligand>
</feature>
<keyword evidence="2" id="KW-0460">Magnesium</keyword>
<evidence type="ECO:0000313" key="3">
    <source>
        <dbReference type="EMBL" id="MBG9985292.1"/>
    </source>
</evidence>
<dbReference type="PANTHER" id="PTHR10291">
    <property type="entry name" value="DEHYDRODOLICHYL DIPHOSPHATE SYNTHASE FAMILY MEMBER"/>
    <property type="match status" value="1"/>
</dbReference>
<feature type="active site" description="Proton acceptor" evidence="2">
    <location>
        <position position="65"/>
    </location>
</feature>
<dbReference type="NCBIfam" id="NF011405">
    <property type="entry name" value="PRK14830.1"/>
    <property type="match status" value="1"/>
</dbReference>
<dbReference type="InterPro" id="IPR036424">
    <property type="entry name" value="UPP_synth-like_sf"/>
</dbReference>
<dbReference type="NCBIfam" id="TIGR00055">
    <property type="entry name" value="uppS"/>
    <property type="match status" value="1"/>
</dbReference>
<evidence type="ECO:0000313" key="4">
    <source>
        <dbReference type="Proteomes" id="UP000721415"/>
    </source>
</evidence>
<feature type="binding site" evidence="2">
    <location>
        <position position="30"/>
    </location>
    <ligand>
        <name>substrate</name>
    </ligand>
</feature>
<dbReference type="GO" id="GO:0016740">
    <property type="term" value="F:transferase activity"/>
    <property type="evidence" value="ECO:0007669"/>
    <property type="project" value="UniProtKB-KW"/>
</dbReference>